<name>A0A9N9K0F6_9GLOM</name>
<accession>A0A9N9K0F6</accession>
<dbReference type="InterPro" id="IPR018289">
    <property type="entry name" value="MULE_transposase_dom"/>
</dbReference>
<proteinExistence type="predicted"/>
<dbReference type="Proteomes" id="UP000789405">
    <property type="component" value="Unassembled WGS sequence"/>
</dbReference>
<gene>
    <name evidence="2" type="ORF">DERYTH_LOCUS23375</name>
</gene>
<feature type="non-terminal residue" evidence="2">
    <location>
        <position position="236"/>
    </location>
</feature>
<protein>
    <submittedName>
        <fullName evidence="2">1773_t:CDS:1</fullName>
    </submittedName>
</protein>
<organism evidence="2 3">
    <name type="scientific">Dentiscutata erythropus</name>
    <dbReference type="NCBI Taxonomy" id="1348616"/>
    <lineage>
        <taxon>Eukaryota</taxon>
        <taxon>Fungi</taxon>
        <taxon>Fungi incertae sedis</taxon>
        <taxon>Mucoromycota</taxon>
        <taxon>Glomeromycotina</taxon>
        <taxon>Glomeromycetes</taxon>
        <taxon>Diversisporales</taxon>
        <taxon>Gigasporaceae</taxon>
        <taxon>Dentiscutata</taxon>
    </lineage>
</organism>
<dbReference type="Pfam" id="PF10551">
    <property type="entry name" value="MULE"/>
    <property type="match status" value="1"/>
</dbReference>
<evidence type="ECO:0000313" key="2">
    <source>
        <dbReference type="EMBL" id="CAG8801051.1"/>
    </source>
</evidence>
<evidence type="ECO:0000313" key="3">
    <source>
        <dbReference type="Proteomes" id="UP000789405"/>
    </source>
</evidence>
<comment type="caution">
    <text evidence="2">The sequence shown here is derived from an EMBL/GenBank/DDBJ whole genome shotgun (WGS) entry which is preliminary data.</text>
</comment>
<feature type="domain" description="MULE transposase" evidence="1">
    <location>
        <begin position="94"/>
        <end position="176"/>
    </location>
</feature>
<evidence type="ECO:0000259" key="1">
    <source>
        <dbReference type="Pfam" id="PF10551"/>
    </source>
</evidence>
<sequence>HAPEAYRAEVAKINHQIKNQAWETRDKPVKIVQDNLINACRRKIHRVKQGNSLPQPQDITVFSIPEFLQVTLNSNFFLISDQLVNQDQILLYIIHAPIGTTNNSRILLLIYSLMLCKSEEQYIWLFESLVNFANENKIELSPPRIITDFELAAINTLQYVFPEVINKACFFYLGQNGWKQVQKCELAEMPQDKGSKKLVLWFEENYVLGKIKRETRKISRTQNIVEGWHNRWAILV</sequence>
<dbReference type="OrthoDB" id="2313157at2759"/>
<dbReference type="EMBL" id="CAJVPY010035434">
    <property type="protein sequence ID" value="CAG8801051.1"/>
    <property type="molecule type" value="Genomic_DNA"/>
</dbReference>
<reference evidence="2" key="1">
    <citation type="submission" date="2021-06" db="EMBL/GenBank/DDBJ databases">
        <authorList>
            <person name="Kallberg Y."/>
            <person name="Tangrot J."/>
            <person name="Rosling A."/>
        </authorList>
    </citation>
    <scope>NUCLEOTIDE SEQUENCE</scope>
    <source>
        <strain evidence="2">MA453B</strain>
    </source>
</reference>
<dbReference type="AlphaFoldDB" id="A0A9N9K0F6"/>
<feature type="non-terminal residue" evidence="2">
    <location>
        <position position="1"/>
    </location>
</feature>
<keyword evidence="3" id="KW-1185">Reference proteome</keyword>